<dbReference type="CDD" id="cd12108">
    <property type="entry name" value="Hr-like"/>
    <property type="match status" value="1"/>
</dbReference>
<evidence type="ECO:0000256" key="1">
    <source>
        <dbReference type="ARBA" id="ARBA00022723"/>
    </source>
</evidence>
<dbReference type="GO" id="GO:0061630">
    <property type="term" value="F:ubiquitin protein ligase activity"/>
    <property type="evidence" value="ECO:0007669"/>
    <property type="project" value="TreeGrafter"/>
</dbReference>
<evidence type="ECO:0000256" key="4">
    <source>
        <dbReference type="PROSITE-ProRule" id="PRU00601"/>
    </source>
</evidence>
<reference evidence="9 10" key="1">
    <citation type="journal article" date="2012" name="Genome Biol.">
        <title>Genome and low-iron response of an oceanic diatom adapted to chronic iron limitation.</title>
        <authorList>
            <person name="Lommer M."/>
            <person name="Specht M."/>
            <person name="Roy A.S."/>
            <person name="Kraemer L."/>
            <person name="Andreson R."/>
            <person name="Gutowska M.A."/>
            <person name="Wolf J."/>
            <person name="Bergner S.V."/>
            <person name="Schilhabel M.B."/>
            <person name="Klostermeier U.C."/>
            <person name="Beiko R.G."/>
            <person name="Rosenstiel P."/>
            <person name="Hippler M."/>
            <person name="Laroche J."/>
        </authorList>
    </citation>
    <scope>NUCLEOTIDE SEQUENCE [LARGE SCALE GENOMIC DNA]</scope>
    <source>
        <strain evidence="9 10">CCMP1005</strain>
    </source>
</reference>
<dbReference type="FunFam" id="3.30.40.10:FF:000208">
    <property type="entry name" value="Zinc finger protein-related isoform 1"/>
    <property type="match status" value="1"/>
</dbReference>
<evidence type="ECO:0000259" key="6">
    <source>
        <dbReference type="PROSITE" id="PS50089"/>
    </source>
</evidence>
<dbReference type="SUPFAM" id="SSF161245">
    <property type="entry name" value="Zinc hairpin stack"/>
    <property type="match status" value="1"/>
</dbReference>
<dbReference type="Pfam" id="PF05495">
    <property type="entry name" value="zf-CHY"/>
    <property type="match status" value="1"/>
</dbReference>
<dbReference type="SUPFAM" id="SSF161219">
    <property type="entry name" value="CHY zinc finger-like"/>
    <property type="match status" value="1"/>
</dbReference>
<dbReference type="InterPro" id="IPR017921">
    <property type="entry name" value="Znf_CTCHY"/>
</dbReference>
<dbReference type="PROSITE" id="PS51266">
    <property type="entry name" value="ZF_CHY"/>
    <property type="match status" value="1"/>
</dbReference>
<dbReference type="PANTHER" id="PTHR21319">
    <property type="entry name" value="RING FINGER AND CHY ZINC FINGER DOMAIN-CONTAINING PROTEIN 1"/>
    <property type="match status" value="1"/>
</dbReference>
<dbReference type="OMA" id="GCPHYAR"/>
<dbReference type="InterPro" id="IPR037275">
    <property type="entry name" value="Znf_CTCHY_sf"/>
</dbReference>
<comment type="caution">
    <text evidence="9">The sequence shown here is derived from an EMBL/GenBank/DDBJ whole genome shotgun (WGS) entry which is preliminary data.</text>
</comment>
<dbReference type="InterPro" id="IPR037274">
    <property type="entry name" value="Znf_CHY_sf"/>
</dbReference>
<dbReference type="PROSITE" id="PS51270">
    <property type="entry name" value="ZF_CTCHY"/>
    <property type="match status" value="1"/>
</dbReference>
<dbReference type="Gene3D" id="1.20.120.520">
    <property type="entry name" value="nmb1532 protein domain like"/>
    <property type="match status" value="1"/>
</dbReference>
<accession>K0RRK6</accession>
<evidence type="ECO:0000313" key="10">
    <source>
        <dbReference type="Proteomes" id="UP000266841"/>
    </source>
</evidence>
<keyword evidence="2 4" id="KW-0863">Zinc-finger</keyword>
<dbReference type="PANTHER" id="PTHR21319:SF0">
    <property type="entry name" value="AND RING FINGER DOMAIN PROTEIN, PUTATIVE (AFU_ORTHOLOGUE AFUA_1G08900)-RELATED"/>
    <property type="match status" value="1"/>
</dbReference>
<feature type="compositionally biased region" description="Polar residues" evidence="5">
    <location>
        <begin position="309"/>
        <end position="326"/>
    </location>
</feature>
<dbReference type="Pfam" id="PF13639">
    <property type="entry name" value="zf-RING_2"/>
    <property type="match status" value="1"/>
</dbReference>
<dbReference type="GO" id="GO:0005634">
    <property type="term" value="C:nucleus"/>
    <property type="evidence" value="ECO:0007669"/>
    <property type="project" value="TreeGrafter"/>
</dbReference>
<feature type="domain" description="RING-type" evidence="6">
    <location>
        <begin position="642"/>
        <end position="685"/>
    </location>
</feature>
<evidence type="ECO:0000259" key="8">
    <source>
        <dbReference type="PROSITE" id="PS51270"/>
    </source>
</evidence>
<evidence type="ECO:0000256" key="2">
    <source>
        <dbReference type="ARBA" id="ARBA00022771"/>
    </source>
</evidence>
<name>K0RRK6_THAOC</name>
<dbReference type="GO" id="GO:0008270">
    <property type="term" value="F:zinc ion binding"/>
    <property type="evidence" value="ECO:0007669"/>
    <property type="project" value="UniProtKB-KW"/>
</dbReference>
<sequence length="791" mass="88436">MSATSHQDTKPLQQQQRVEVGDCALVEIIHLHDCFRGALEKLESDVAELCREVSCLVPSDRVTDLQGRVAGRFSVIWTVFKAHSSAEDEFIWPALKAKQVELPNSSCNCACESSQQANEDGEAQGGRKTSESLNIGQEEYEEDHADEEIMFTSIDNQLSNLRDALSGAAKESASDAAKQLLKSTKNLRHHLMKHLDKEEQHCMPLVAQYLTKDEIYSLVGHIMGKRSSDLMSQILTLAVQNLKESEREDMVRYMKEAMVGTFFERWLKVAMPKQEKDVCDDGGGKMSADLLSSEGSSAPGEGDKPAPANDNNNVTVDPCYSKSSPDSTPPHLRDLSRKYTSAAELEKLIRAVGTNPHLDTKQKNVTIQGLRDSVWTSNVRLSKRKREEETSLNGSEQPSAKAIASIPSSAAYNNRACGKPTYSAFMEHQAVCKPAPMASRFKRNTPPSAYYKLDETGKEAVLVWSSDPNSSKYFPDEQVPLFSASELAPTYHDGGINRTLGCPHYARSCKLRHPTSGKLYTCRLCCEQHREMTTESADREVPLDRYEVKEILCMICNTLQPAGEKCCNPACGSNNKLFAKYSCQICHLYDDSDKSIYHCPFCNVCRKGRGLGIDFKHCMRCNACVSMDEEHVCIPQSLQGNCPICHESMFESTQPLRRLKCGHVMHLSCFTTYAASGNYTCPLCKKSVDDMSEYFALLDSAVRMQPMPLQYVDQSSNIYCQVSTSLFTKWHRGTATLPATHPATHPHFKGLRKDGERLVSLCWPQVPALWLLQHERIAACRSFKRLRLNNV</sequence>
<keyword evidence="3" id="KW-0862">Zinc</keyword>
<dbReference type="InterPro" id="IPR013083">
    <property type="entry name" value="Znf_RING/FYVE/PHD"/>
</dbReference>
<protein>
    <submittedName>
        <fullName evidence="9">Uncharacterized protein</fullName>
    </submittedName>
</protein>
<evidence type="ECO:0000313" key="9">
    <source>
        <dbReference type="EMBL" id="EJK49267.1"/>
    </source>
</evidence>
<gene>
    <name evidence="9" type="ORF">THAOC_31881</name>
</gene>
<keyword evidence="1" id="KW-0479">Metal-binding</keyword>
<dbReference type="EMBL" id="AGNL01044975">
    <property type="protein sequence ID" value="EJK49267.1"/>
    <property type="molecule type" value="Genomic_DNA"/>
</dbReference>
<dbReference type="PROSITE" id="PS50089">
    <property type="entry name" value="ZF_RING_2"/>
    <property type="match status" value="1"/>
</dbReference>
<dbReference type="GO" id="GO:0016567">
    <property type="term" value="P:protein ubiquitination"/>
    <property type="evidence" value="ECO:0007669"/>
    <property type="project" value="TreeGrafter"/>
</dbReference>
<proteinExistence type="predicted"/>
<dbReference type="SMART" id="SM00184">
    <property type="entry name" value="RING"/>
    <property type="match status" value="1"/>
</dbReference>
<dbReference type="SUPFAM" id="SSF57850">
    <property type="entry name" value="RING/U-box"/>
    <property type="match status" value="1"/>
</dbReference>
<feature type="region of interest" description="Disordered" evidence="5">
    <location>
        <begin position="277"/>
        <end position="334"/>
    </location>
</feature>
<dbReference type="InterPro" id="IPR008913">
    <property type="entry name" value="Znf_CHY"/>
</dbReference>
<evidence type="ECO:0000256" key="3">
    <source>
        <dbReference type="ARBA" id="ARBA00022833"/>
    </source>
</evidence>
<dbReference type="Proteomes" id="UP000266841">
    <property type="component" value="Unassembled WGS sequence"/>
</dbReference>
<dbReference type="CDD" id="cd16464">
    <property type="entry name" value="RING-H2_Pirh2-like"/>
    <property type="match status" value="1"/>
</dbReference>
<dbReference type="AlphaFoldDB" id="K0RRK6"/>
<dbReference type="GO" id="GO:0006511">
    <property type="term" value="P:ubiquitin-dependent protein catabolic process"/>
    <property type="evidence" value="ECO:0007669"/>
    <property type="project" value="TreeGrafter"/>
</dbReference>
<dbReference type="eggNOG" id="KOG1940">
    <property type="taxonomic scope" value="Eukaryota"/>
</dbReference>
<organism evidence="9 10">
    <name type="scientific">Thalassiosira oceanica</name>
    <name type="common">Marine diatom</name>
    <dbReference type="NCBI Taxonomy" id="159749"/>
    <lineage>
        <taxon>Eukaryota</taxon>
        <taxon>Sar</taxon>
        <taxon>Stramenopiles</taxon>
        <taxon>Ochrophyta</taxon>
        <taxon>Bacillariophyta</taxon>
        <taxon>Coscinodiscophyceae</taxon>
        <taxon>Thalassiosirophycidae</taxon>
        <taxon>Thalassiosirales</taxon>
        <taxon>Thalassiosiraceae</taxon>
        <taxon>Thalassiosira</taxon>
    </lineage>
</organism>
<evidence type="ECO:0000256" key="5">
    <source>
        <dbReference type="SAM" id="MobiDB-lite"/>
    </source>
</evidence>
<dbReference type="InterPro" id="IPR001841">
    <property type="entry name" value="Znf_RING"/>
</dbReference>
<keyword evidence="10" id="KW-1185">Reference proteome</keyword>
<dbReference type="Gene3D" id="3.30.40.10">
    <property type="entry name" value="Zinc/RING finger domain, C3HC4 (zinc finger)"/>
    <property type="match status" value="1"/>
</dbReference>
<dbReference type="OrthoDB" id="411372at2759"/>
<feature type="domain" description="CTCHY-type" evidence="8">
    <location>
        <begin position="578"/>
        <end position="641"/>
    </location>
</feature>
<feature type="domain" description="CHY-type" evidence="7">
    <location>
        <begin position="495"/>
        <end position="573"/>
    </location>
</feature>
<evidence type="ECO:0000259" key="7">
    <source>
        <dbReference type="PROSITE" id="PS51266"/>
    </source>
</evidence>